<dbReference type="SUPFAM" id="SSF159659">
    <property type="entry name" value="Cgl1923-like"/>
    <property type="match status" value="1"/>
</dbReference>
<protein>
    <recommendedName>
        <fullName evidence="3">Proteasome assembly chaperone family protein</fullName>
    </recommendedName>
</protein>
<gene>
    <name evidence="1" type="ORF">ENT99_01960</name>
    <name evidence="2" type="ORF">ENU64_05410</name>
</gene>
<dbReference type="Gene3D" id="3.40.50.10900">
    <property type="entry name" value="PAC-like subunit"/>
    <property type="match status" value="1"/>
</dbReference>
<comment type="caution">
    <text evidence="2">The sequence shown here is derived from an EMBL/GenBank/DDBJ whole genome shotgun (WGS) entry which is preliminary data.</text>
</comment>
<dbReference type="PANTHER" id="PTHR35610">
    <property type="entry name" value="3-ISOPROPYLMALATE DEHYDRATASE-RELATED"/>
    <property type="match status" value="1"/>
</dbReference>
<dbReference type="InterPro" id="IPR038389">
    <property type="entry name" value="PSMG2_sf"/>
</dbReference>
<dbReference type="EMBL" id="DTAU01000044">
    <property type="protein sequence ID" value="HFQ78455.1"/>
    <property type="molecule type" value="Genomic_DNA"/>
</dbReference>
<dbReference type="PANTHER" id="PTHR35610:SF7">
    <property type="entry name" value="3-ISOPROPYLMALATE DEHYDRATASE"/>
    <property type="match status" value="1"/>
</dbReference>
<dbReference type="EMBL" id="DTDH01000159">
    <property type="protein sequence ID" value="HGT98850.1"/>
    <property type="molecule type" value="Genomic_DNA"/>
</dbReference>
<accession>A0A7J3MZG9</accession>
<name>A0A7J3MZG9_9CREN</name>
<sequence length="268" mass="29988">MFLNSERTALYSVYVMWVLEKLKNTPQNNNTVAIAGFPGMGFVGKTVAEHIKNYLNTEVIARIYGYSFPAHLISNDKGEADVLNIEISFAEINNLGILVITSEMQPISDQGQHSLGRFIASKLSSFGVKELITAAAFVSEAITHLRRVYIVGNDIETIKKYIAKGAVPLTGGVISGLNGIMVGWARQFNIKAVCLLGETWRSIVEMNYIDYTAAKMIIELLNSVWQLGIDTNELVEKGTTIENKIQDIINRYVQRQEQTQDKRPYYIT</sequence>
<dbReference type="Pfam" id="PF09754">
    <property type="entry name" value="PAC2"/>
    <property type="match status" value="1"/>
</dbReference>
<proteinExistence type="predicted"/>
<organism evidence="2">
    <name type="scientific">Ignisphaera aggregans</name>
    <dbReference type="NCBI Taxonomy" id="334771"/>
    <lineage>
        <taxon>Archaea</taxon>
        <taxon>Thermoproteota</taxon>
        <taxon>Thermoprotei</taxon>
        <taxon>Desulfurococcales</taxon>
        <taxon>Desulfurococcaceae</taxon>
        <taxon>Ignisphaera</taxon>
    </lineage>
</organism>
<evidence type="ECO:0000313" key="2">
    <source>
        <dbReference type="EMBL" id="HGT98850.1"/>
    </source>
</evidence>
<evidence type="ECO:0008006" key="3">
    <source>
        <dbReference type="Google" id="ProtNLM"/>
    </source>
</evidence>
<evidence type="ECO:0000313" key="1">
    <source>
        <dbReference type="EMBL" id="HFQ78455.1"/>
    </source>
</evidence>
<dbReference type="InterPro" id="IPR019151">
    <property type="entry name" value="Proteasome_assmbl_chaperone_2"/>
</dbReference>
<reference evidence="2" key="1">
    <citation type="journal article" date="2020" name="mSystems">
        <title>Genome- and Community-Level Interaction Insights into Carbon Utilization and Element Cycling Functions of Hydrothermarchaeota in Hydrothermal Sediment.</title>
        <authorList>
            <person name="Zhou Z."/>
            <person name="Liu Y."/>
            <person name="Xu W."/>
            <person name="Pan J."/>
            <person name="Luo Z.H."/>
            <person name="Li M."/>
        </authorList>
    </citation>
    <scope>NUCLEOTIDE SEQUENCE [LARGE SCALE GENOMIC DNA]</scope>
    <source>
        <strain evidence="1">SpSt-629</strain>
        <strain evidence="2">SpSt-688</strain>
    </source>
</reference>
<dbReference type="AlphaFoldDB" id="A0A7J3MZG9"/>